<organism evidence="1">
    <name type="scientific">Anguilla anguilla</name>
    <name type="common">European freshwater eel</name>
    <name type="synonym">Muraena anguilla</name>
    <dbReference type="NCBI Taxonomy" id="7936"/>
    <lineage>
        <taxon>Eukaryota</taxon>
        <taxon>Metazoa</taxon>
        <taxon>Chordata</taxon>
        <taxon>Craniata</taxon>
        <taxon>Vertebrata</taxon>
        <taxon>Euteleostomi</taxon>
        <taxon>Actinopterygii</taxon>
        <taxon>Neopterygii</taxon>
        <taxon>Teleostei</taxon>
        <taxon>Anguilliformes</taxon>
        <taxon>Anguillidae</taxon>
        <taxon>Anguilla</taxon>
    </lineage>
</organism>
<sequence length="16" mass="1922">MQIKLLCCIRCRKANE</sequence>
<dbReference type="EMBL" id="GBXM01065276">
    <property type="protein sequence ID" value="JAH43301.1"/>
    <property type="molecule type" value="Transcribed_RNA"/>
</dbReference>
<evidence type="ECO:0000313" key="1">
    <source>
        <dbReference type="EMBL" id="JAH43301.1"/>
    </source>
</evidence>
<dbReference type="AlphaFoldDB" id="A0A0E9SPT7"/>
<proteinExistence type="predicted"/>
<reference evidence="1" key="2">
    <citation type="journal article" date="2015" name="Fish Shellfish Immunol.">
        <title>Early steps in the European eel (Anguilla anguilla)-Vibrio vulnificus interaction in the gills: Role of the RtxA13 toxin.</title>
        <authorList>
            <person name="Callol A."/>
            <person name="Pajuelo D."/>
            <person name="Ebbesson L."/>
            <person name="Teles M."/>
            <person name="MacKenzie S."/>
            <person name="Amaro C."/>
        </authorList>
    </citation>
    <scope>NUCLEOTIDE SEQUENCE</scope>
</reference>
<accession>A0A0E9SPT7</accession>
<reference evidence="1" key="1">
    <citation type="submission" date="2014-11" db="EMBL/GenBank/DDBJ databases">
        <authorList>
            <person name="Amaro Gonzalez C."/>
        </authorList>
    </citation>
    <scope>NUCLEOTIDE SEQUENCE</scope>
</reference>
<name>A0A0E9SPT7_ANGAN</name>
<protein>
    <submittedName>
        <fullName evidence="1">Uncharacterized protein</fullName>
    </submittedName>
</protein>